<dbReference type="InterPro" id="IPR011701">
    <property type="entry name" value="MFS"/>
</dbReference>
<feature type="transmembrane region" description="Helical" evidence="6">
    <location>
        <begin position="267"/>
        <end position="289"/>
    </location>
</feature>
<name>A0A9X3DYK0_9HYPH</name>
<gene>
    <name evidence="8" type="ORF">OSH07_01250</name>
</gene>
<sequence>MLRSLIWLALGTFAIGTEGFMIAGILPMIAGDLQVSVAAAGHLVTCFALVYAVAAPLLAVATANWPRKTLLAAAITAFGLANIVAGLAPDYLWLMVSRVLLALSAAAFVPSASGTAATMVAPEKRGRAISIIYTGMTVSIIVGVPIGTLVAEHFGWRATFLGVAGLAAIALVGILAALPRVDAPASVSLAARIEMVRRPDLLIVLALTFLTLGGIFAINTYFGALMTEIFGATPEMVAGALFLAGIGGAAGNLIGGYAADRWNGRRFLTAVLATLTINFAALSLVSVFAPDRHGLVVAYVIAAVWGLAGWSFPAVQQVRLVRLAPSLAAVSLSLNSSALYFGTATGAAIGALAIDFVSITAIGWTAALFELAALVLMLATMKAPARQAEPSPCPAAERA</sequence>
<keyword evidence="4 6" id="KW-1133">Transmembrane helix</keyword>
<reference evidence="8" key="1">
    <citation type="submission" date="2022-11" db="EMBL/GenBank/DDBJ databases">
        <title>Biodiversity and phylogenetic relationships of bacteria.</title>
        <authorList>
            <person name="Machado R.A.R."/>
            <person name="Bhat A."/>
            <person name="Loulou A."/>
            <person name="Kallel S."/>
        </authorList>
    </citation>
    <scope>NUCLEOTIDE SEQUENCE</scope>
    <source>
        <strain evidence="8">K-TC2</strain>
    </source>
</reference>
<feature type="transmembrane region" description="Helical" evidence="6">
    <location>
        <begin position="199"/>
        <end position="224"/>
    </location>
</feature>
<dbReference type="SUPFAM" id="SSF103473">
    <property type="entry name" value="MFS general substrate transporter"/>
    <property type="match status" value="1"/>
</dbReference>
<feature type="transmembrane region" description="Helical" evidence="6">
    <location>
        <begin position="156"/>
        <end position="178"/>
    </location>
</feature>
<dbReference type="Proteomes" id="UP001144805">
    <property type="component" value="Unassembled WGS sequence"/>
</dbReference>
<accession>A0A9X3DYK0</accession>
<dbReference type="RefSeq" id="WP_266336788.1">
    <property type="nucleotide sequence ID" value="NZ_JAPKNK010000001.1"/>
</dbReference>
<organism evidence="8 9">
    <name type="scientific">Kaistia nematophila</name>
    <dbReference type="NCBI Taxonomy" id="2994654"/>
    <lineage>
        <taxon>Bacteria</taxon>
        <taxon>Pseudomonadati</taxon>
        <taxon>Pseudomonadota</taxon>
        <taxon>Alphaproteobacteria</taxon>
        <taxon>Hyphomicrobiales</taxon>
        <taxon>Kaistiaceae</taxon>
        <taxon>Kaistia</taxon>
    </lineage>
</organism>
<keyword evidence="2" id="KW-1003">Cell membrane</keyword>
<feature type="transmembrane region" description="Helical" evidence="6">
    <location>
        <begin position="70"/>
        <end position="88"/>
    </location>
</feature>
<dbReference type="Pfam" id="PF07690">
    <property type="entry name" value="MFS_1"/>
    <property type="match status" value="1"/>
</dbReference>
<dbReference type="CDD" id="cd17324">
    <property type="entry name" value="MFS_NepI_like"/>
    <property type="match status" value="1"/>
</dbReference>
<dbReference type="AlphaFoldDB" id="A0A9X3DYK0"/>
<dbReference type="EMBL" id="JAPKNK010000001">
    <property type="protein sequence ID" value="MCX5567811.1"/>
    <property type="molecule type" value="Genomic_DNA"/>
</dbReference>
<proteinExistence type="predicted"/>
<evidence type="ECO:0000259" key="7">
    <source>
        <dbReference type="PROSITE" id="PS50850"/>
    </source>
</evidence>
<feature type="transmembrane region" description="Helical" evidence="6">
    <location>
        <begin position="295"/>
        <end position="315"/>
    </location>
</feature>
<dbReference type="PANTHER" id="PTHR43124:SF10">
    <property type="entry name" value="PURINE EFFLUX PUMP PBUE"/>
    <property type="match status" value="1"/>
</dbReference>
<feature type="transmembrane region" description="Helical" evidence="6">
    <location>
        <begin position="100"/>
        <end position="121"/>
    </location>
</feature>
<feature type="transmembrane region" description="Helical" evidence="6">
    <location>
        <begin position="35"/>
        <end position="58"/>
    </location>
</feature>
<comment type="subcellular location">
    <subcellularLocation>
        <location evidence="1">Cell membrane</location>
        <topology evidence="1">Multi-pass membrane protein</topology>
    </subcellularLocation>
</comment>
<evidence type="ECO:0000256" key="5">
    <source>
        <dbReference type="ARBA" id="ARBA00023136"/>
    </source>
</evidence>
<evidence type="ECO:0000313" key="9">
    <source>
        <dbReference type="Proteomes" id="UP001144805"/>
    </source>
</evidence>
<evidence type="ECO:0000256" key="2">
    <source>
        <dbReference type="ARBA" id="ARBA00022475"/>
    </source>
</evidence>
<dbReference type="InterPro" id="IPR036259">
    <property type="entry name" value="MFS_trans_sf"/>
</dbReference>
<dbReference type="PANTHER" id="PTHR43124">
    <property type="entry name" value="PURINE EFFLUX PUMP PBUE"/>
    <property type="match status" value="1"/>
</dbReference>
<evidence type="ECO:0000256" key="3">
    <source>
        <dbReference type="ARBA" id="ARBA00022692"/>
    </source>
</evidence>
<evidence type="ECO:0000256" key="6">
    <source>
        <dbReference type="SAM" id="Phobius"/>
    </source>
</evidence>
<feature type="transmembrane region" description="Helical" evidence="6">
    <location>
        <begin position="128"/>
        <end position="150"/>
    </location>
</feature>
<feature type="transmembrane region" description="Helical" evidence="6">
    <location>
        <begin position="327"/>
        <end position="350"/>
    </location>
</feature>
<dbReference type="GO" id="GO:0005886">
    <property type="term" value="C:plasma membrane"/>
    <property type="evidence" value="ECO:0007669"/>
    <property type="project" value="UniProtKB-SubCell"/>
</dbReference>
<evidence type="ECO:0000256" key="1">
    <source>
        <dbReference type="ARBA" id="ARBA00004651"/>
    </source>
</evidence>
<dbReference type="PROSITE" id="PS50850">
    <property type="entry name" value="MFS"/>
    <property type="match status" value="1"/>
</dbReference>
<dbReference type="GO" id="GO:0022857">
    <property type="term" value="F:transmembrane transporter activity"/>
    <property type="evidence" value="ECO:0007669"/>
    <property type="project" value="InterPro"/>
</dbReference>
<protein>
    <submittedName>
        <fullName evidence="8">MFS transporter</fullName>
    </submittedName>
</protein>
<evidence type="ECO:0000256" key="4">
    <source>
        <dbReference type="ARBA" id="ARBA00022989"/>
    </source>
</evidence>
<feature type="transmembrane region" description="Helical" evidence="6">
    <location>
        <begin position="7"/>
        <end position="29"/>
    </location>
</feature>
<comment type="caution">
    <text evidence="8">The sequence shown here is derived from an EMBL/GenBank/DDBJ whole genome shotgun (WGS) entry which is preliminary data.</text>
</comment>
<keyword evidence="5 6" id="KW-0472">Membrane</keyword>
<feature type="transmembrane region" description="Helical" evidence="6">
    <location>
        <begin position="356"/>
        <end position="379"/>
    </location>
</feature>
<keyword evidence="3 6" id="KW-0812">Transmembrane</keyword>
<evidence type="ECO:0000313" key="8">
    <source>
        <dbReference type="EMBL" id="MCX5567811.1"/>
    </source>
</evidence>
<keyword evidence="9" id="KW-1185">Reference proteome</keyword>
<dbReference type="InterPro" id="IPR020846">
    <property type="entry name" value="MFS_dom"/>
</dbReference>
<dbReference type="Gene3D" id="1.20.1250.20">
    <property type="entry name" value="MFS general substrate transporter like domains"/>
    <property type="match status" value="2"/>
</dbReference>
<feature type="transmembrane region" description="Helical" evidence="6">
    <location>
        <begin position="236"/>
        <end position="255"/>
    </location>
</feature>
<feature type="domain" description="Major facilitator superfamily (MFS) profile" evidence="7">
    <location>
        <begin position="4"/>
        <end position="384"/>
    </location>
</feature>
<dbReference type="InterPro" id="IPR050189">
    <property type="entry name" value="MFS_Efflux_Transporters"/>
</dbReference>